<sequence length="506" mass="54863">MRFRTALLAGLGLAVAGTLPAQANTPAEACANLAATDAPATKIEKASLVTDREDLPDFCQVEGRIEERIGFVMRMPASDWNGKFVVAGCGGFCGYLAPDKPGHSNTLNSALAAGYTAIQTDSGHQAVNTDTDWAIGDPRALELFAGAWMPLAVATGQHITSTYFAREPRRTYFSGCSNGGRLGLYAAQRYPDLFDGIAAGDGVFDLSGYGGIYGLWLLQTTRDRDGRAVIDQAKVPLLSRHVKQRCDALDGVEDGIVSRPQQCEPDVAALRCRAGETAECLTDAEVSAIERLYRGANANGEQLFPGVAPGSEDYWTVWLVGTDDDRAWGERASEGYLRLAYGIPSSEPFRPHDYALADEIDNIRALSPLLDATNPDLGGLNAAGTRLFYYHGLADPMMLPERFFDYVEQARQVTGESSLAETTRFVTVPGFGHCWERTGLTADEFDPLDIIDRWVEQGEAPDRIRALQRDADGEVQRSRPLCALPARAVYQGGDTSRAENFACETP</sequence>
<reference evidence="9" key="1">
    <citation type="submission" date="2021-02" db="EMBL/GenBank/DDBJ databases">
        <title>PHA producing bacteria isolated from coastal sediment in Guangdong, Shenzhen.</title>
        <authorList>
            <person name="Zheng W."/>
            <person name="Yu S."/>
            <person name="Huang Y."/>
        </authorList>
    </citation>
    <scope>NUCLEOTIDE SEQUENCE</scope>
    <source>
        <strain evidence="9">TN14-10</strain>
    </source>
</reference>
<keyword evidence="7" id="KW-1015">Disulfide bond</keyword>
<dbReference type="PANTHER" id="PTHR33938">
    <property type="entry name" value="FERULOYL ESTERASE B-RELATED"/>
    <property type="match status" value="1"/>
</dbReference>
<evidence type="ECO:0000256" key="6">
    <source>
        <dbReference type="ARBA" id="ARBA00022837"/>
    </source>
</evidence>
<evidence type="ECO:0000313" key="9">
    <source>
        <dbReference type="EMBL" id="MBN7798213.1"/>
    </source>
</evidence>
<organism evidence="9 10">
    <name type="scientific">Parahaliea mediterranea</name>
    <dbReference type="NCBI Taxonomy" id="651086"/>
    <lineage>
        <taxon>Bacteria</taxon>
        <taxon>Pseudomonadati</taxon>
        <taxon>Pseudomonadota</taxon>
        <taxon>Gammaproteobacteria</taxon>
        <taxon>Cellvibrionales</taxon>
        <taxon>Halieaceae</taxon>
        <taxon>Parahaliea</taxon>
    </lineage>
</organism>
<protein>
    <submittedName>
        <fullName evidence="9">Tannase/feruloyl esterase family alpha/beta hydrolase</fullName>
    </submittedName>
</protein>
<dbReference type="InterPro" id="IPR029058">
    <property type="entry name" value="AB_hydrolase_fold"/>
</dbReference>
<accession>A0A939INK3</accession>
<evidence type="ECO:0000256" key="8">
    <source>
        <dbReference type="SAM" id="SignalP"/>
    </source>
</evidence>
<dbReference type="AlphaFoldDB" id="A0A939INK3"/>
<keyword evidence="3" id="KW-0479">Metal-binding</keyword>
<evidence type="ECO:0000256" key="4">
    <source>
        <dbReference type="ARBA" id="ARBA00022729"/>
    </source>
</evidence>
<dbReference type="Gene3D" id="3.40.50.1820">
    <property type="entry name" value="alpha/beta hydrolase"/>
    <property type="match status" value="1"/>
</dbReference>
<evidence type="ECO:0000313" key="10">
    <source>
        <dbReference type="Proteomes" id="UP000664303"/>
    </source>
</evidence>
<dbReference type="EMBL" id="JAFKCZ010000013">
    <property type="protein sequence ID" value="MBN7798213.1"/>
    <property type="molecule type" value="Genomic_DNA"/>
</dbReference>
<proteinExistence type="inferred from homology"/>
<evidence type="ECO:0000256" key="1">
    <source>
        <dbReference type="ARBA" id="ARBA00006249"/>
    </source>
</evidence>
<evidence type="ECO:0000256" key="5">
    <source>
        <dbReference type="ARBA" id="ARBA00022801"/>
    </source>
</evidence>
<feature type="chain" id="PRO_5037506588" evidence="8">
    <location>
        <begin position="24"/>
        <end position="506"/>
    </location>
</feature>
<dbReference type="GO" id="GO:0052689">
    <property type="term" value="F:carboxylic ester hydrolase activity"/>
    <property type="evidence" value="ECO:0007669"/>
    <property type="project" value="UniProtKB-KW"/>
</dbReference>
<keyword evidence="10" id="KW-1185">Reference proteome</keyword>
<name>A0A939INK3_9GAMM</name>
<evidence type="ECO:0000256" key="3">
    <source>
        <dbReference type="ARBA" id="ARBA00022723"/>
    </source>
</evidence>
<evidence type="ECO:0000256" key="2">
    <source>
        <dbReference type="ARBA" id="ARBA00022487"/>
    </source>
</evidence>
<dbReference type="RefSeq" id="WP_206561664.1">
    <property type="nucleotide sequence ID" value="NZ_JAFKCZ010000013.1"/>
</dbReference>
<keyword evidence="2" id="KW-0719">Serine esterase</keyword>
<comment type="caution">
    <text evidence="9">The sequence shown here is derived from an EMBL/GenBank/DDBJ whole genome shotgun (WGS) entry which is preliminary data.</text>
</comment>
<feature type="signal peptide" evidence="8">
    <location>
        <begin position="1"/>
        <end position="23"/>
    </location>
</feature>
<gene>
    <name evidence="9" type="ORF">JYP50_16510</name>
</gene>
<dbReference type="PANTHER" id="PTHR33938:SF15">
    <property type="entry name" value="FERULOYL ESTERASE B-RELATED"/>
    <property type="match status" value="1"/>
</dbReference>
<dbReference type="GO" id="GO:0046872">
    <property type="term" value="F:metal ion binding"/>
    <property type="evidence" value="ECO:0007669"/>
    <property type="project" value="UniProtKB-KW"/>
</dbReference>
<keyword evidence="4 8" id="KW-0732">Signal</keyword>
<dbReference type="Pfam" id="PF07519">
    <property type="entry name" value="Tannase"/>
    <property type="match status" value="1"/>
</dbReference>
<dbReference type="SUPFAM" id="SSF53474">
    <property type="entry name" value="alpha/beta-Hydrolases"/>
    <property type="match status" value="1"/>
</dbReference>
<evidence type="ECO:0000256" key="7">
    <source>
        <dbReference type="ARBA" id="ARBA00023157"/>
    </source>
</evidence>
<dbReference type="Proteomes" id="UP000664303">
    <property type="component" value="Unassembled WGS sequence"/>
</dbReference>
<keyword evidence="6" id="KW-0106">Calcium</keyword>
<keyword evidence="5 9" id="KW-0378">Hydrolase</keyword>
<comment type="similarity">
    <text evidence="1">Belongs to the tannase family.</text>
</comment>
<dbReference type="InterPro" id="IPR011118">
    <property type="entry name" value="Tannase/feruloyl_esterase"/>
</dbReference>